<sequence length="308" mass="34664">MDRLVRRASSVLGCPLDSVEVVGNRRMMAKLSSLLNNTSHPLQDTLTALGSSFSERLLHPRCVKESSSEGFFMLILAPPVVKDGTSMKLTTVPPATNQITSNSIKWLHCSSTAHGFKLLNTTENNPQNNERAQTAEIAGPPFFTYLPNTLETAPKRITVSLHWLRIKSGSLPHYHVEEKKNQFSRMEPQWFSLRGKHVFRQPQTRQMMIVNGEVNGTRGSTEREHLVDRRSRRVGSEQSLTHPDSRINPIVHASPPQAADPPAARRPRAEHGFLPTAVTRETTQDTRWHIVSFIPKLSDNRKVVTYNV</sequence>
<evidence type="ECO:0000313" key="2">
    <source>
        <dbReference type="Proteomes" id="UP000831701"/>
    </source>
</evidence>
<protein>
    <submittedName>
        <fullName evidence="1">Uncharacterized protein</fullName>
    </submittedName>
</protein>
<evidence type="ECO:0000313" key="1">
    <source>
        <dbReference type="EMBL" id="KAI3351284.1"/>
    </source>
</evidence>
<keyword evidence="2" id="KW-1185">Reference proteome</keyword>
<accession>A0ACB8V6Y8</accession>
<proteinExistence type="predicted"/>
<reference evidence="1" key="1">
    <citation type="submission" date="2022-04" db="EMBL/GenBank/DDBJ databases">
        <title>Jade perch genome.</title>
        <authorList>
            <person name="Chao B."/>
        </authorList>
    </citation>
    <scope>NUCLEOTIDE SEQUENCE</scope>
    <source>
        <strain evidence="1">CB-2022</strain>
    </source>
</reference>
<dbReference type="EMBL" id="CM041554">
    <property type="protein sequence ID" value="KAI3351284.1"/>
    <property type="molecule type" value="Genomic_DNA"/>
</dbReference>
<name>A0ACB8V6Y8_9TELE</name>
<dbReference type="Proteomes" id="UP000831701">
    <property type="component" value="Chromosome 24"/>
</dbReference>
<gene>
    <name evidence="1" type="ORF">L3Q82_005617</name>
</gene>
<organism evidence="1 2">
    <name type="scientific">Scortum barcoo</name>
    <name type="common">barcoo grunter</name>
    <dbReference type="NCBI Taxonomy" id="214431"/>
    <lineage>
        <taxon>Eukaryota</taxon>
        <taxon>Metazoa</taxon>
        <taxon>Chordata</taxon>
        <taxon>Craniata</taxon>
        <taxon>Vertebrata</taxon>
        <taxon>Euteleostomi</taxon>
        <taxon>Actinopterygii</taxon>
        <taxon>Neopterygii</taxon>
        <taxon>Teleostei</taxon>
        <taxon>Neoteleostei</taxon>
        <taxon>Acanthomorphata</taxon>
        <taxon>Eupercaria</taxon>
        <taxon>Centrarchiformes</taxon>
        <taxon>Terapontoidei</taxon>
        <taxon>Terapontidae</taxon>
        <taxon>Scortum</taxon>
    </lineage>
</organism>
<comment type="caution">
    <text evidence="1">The sequence shown here is derived from an EMBL/GenBank/DDBJ whole genome shotgun (WGS) entry which is preliminary data.</text>
</comment>